<dbReference type="Pfam" id="PF00381">
    <property type="entry name" value="PTS-HPr"/>
    <property type="match status" value="1"/>
</dbReference>
<dbReference type="PANTHER" id="PTHR33705">
    <property type="entry name" value="PHOSPHOCARRIER PROTEIN HPR"/>
    <property type="match status" value="1"/>
</dbReference>
<evidence type="ECO:0000256" key="5">
    <source>
        <dbReference type="ARBA" id="ARBA00022683"/>
    </source>
</evidence>
<dbReference type="AlphaFoldDB" id="A0A1I3FJK9"/>
<dbReference type="PROSITE" id="PS51350">
    <property type="entry name" value="PTS_HPR_DOM"/>
    <property type="match status" value="1"/>
</dbReference>
<reference evidence="8" key="1">
    <citation type="submission" date="2016-10" db="EMBL/GenBank/DDBJ databases">
        <authorList>
            <person name="Varghese N."/>
            <person name="Submissions S."/>
        </authorList>
    </citation>
    <scope>NUCLEOTIDE SEQUENCE [LARGE SCALE GENOMIC DNA]</scope>
    <source>
        <strain evidence="8">Z-7934</strain>
    </source>
</reference>
<evidence type="ECO:0000256" key="2">
    <source>
        <dbReference type="ARBA" id="ARBA00004496"/>
    </source>
</evidence>
<comment type="function">
    <text evidence="1">General (non sugar-specific) component of the phosphoenolpyruvate-dependent sugar phosphotransferase system (sugar PTS). This major carbohydrate active-transport system catalyzes the phosphorylation of incoming sugar substrates concomitantly with their translocation across the cell membrane. The phosphoryl group from phosphoenolpyruvate (PEP) is transferred to the phosphoryl carrier protein HPr by enzyme I. Phospho-HPr then transfers it to the PTS EIIA domain.</text>
</comment>
<dbReference type="RefSeq" id="WP_093372627.1">
    <property type="nucleotide sequence ID" value="NZ_FOQA01000006.1"/>
</dbReference>
<gene>
    <name evidence="7" type="ORF">SAMN05192551_106202</name>
</gene>
<dbReference type="InterPro" id="IPR000032">
    <property type="entry name" value="HPr-like"/>
</dbReference>
<keyword evidence="4" id="KW-0963">Cytoplasm</keyword>
<dbReference type="EMBL" id="FOQA01000006">
    <property type="protein sequence ID" value="SFI11366.1"/>
    <property type="molecule type" value="Genomic_DNA"/>
</dbReference>
<dbReference type="PANTHER" id="PTHR33705:SF2">
    <property type="entry name" value="PHOSPHOCARRIER PROTEIN NPR"/>
    <property type="match status" value="1"/>
</dbReference>
<dbReference type="STRING" id="69895.SAMN05192551_106202"/>
<evidence type="ECO:0000256" key="4">
    <source>
        <dbReference type="ARBA" id="ARBA00022490"/>
    </source>
</evidence>
<dbReference type="PROSITE" id="PS00369">
    <property type="entry name" value="PTS_HPR_HIS"/>
    <property type="match status" value="1"/>
</dbReference>
<dbReference type="SUPFAM" id="SSF55594">
    <property type="entry name" value="HPr-like"/>
    <property type="match status" value="1"/>
</dbReference>
<protein>
    <recommendedName>
        <fullName evidence="3">Phosphocarrier protein HPr</fullName>
    </recommendedName>
</protein>
<organism evidence="7 8">
    <name type="scientific">Tindallia magadiensis</name>
    <dbReference type="NCBI Taxonomy" id="69895"/>
    <lineage>
        <taxon>Bacteria</taxon>
        <taxon>Bacillati</taxon>
        <taxon>Bacillota</taxon>
        <taxon>Clostridia</taxon>
        <taxon>Peptostreptococcales</taxon>
        <taxon>Tindalliaceae</taxon>
        <taxon>Tindallia</taxon>
    </lineage>
</organism>
<dbReference type="GO" id="GO:0009401">
    <property type="term" value="P:phosphoenolpyruvate-dependent sugar phosphotransferase system"/>
    <property type="evidence" value="ECO:0007669"/>
    <property type="project" value="UniProtKB-KW"/>
</dbReference>
<feature type="domain" description="HPr" evidence="6">
    <location>
        <begin position="1"/>
        <end position="88"/>
    </location>
</feature>
<dbReference type="Gene3D" id="3.30.1340.10">
    <property type="entry name" value="HPr-like"/>
    <property type="match status" value="1"/>
</dbReference>
<dbReference type="InterPro" id="IPR035895">
    <property type="entry name" value="HPr-like_sf"/>
</dbReference>
<evidence type="ECO:0000259" key="6">
    <source>
        <dbReference type="PROSITE" id="PS51350"/>
    </source>
</evidence>
<evidence type="ECO:0000313" key="7">
    <source>
        <dbReference type="EMBL" id="SFI11366.1"/>
    </source>
</evidence>
<dbReference type="CDD" id="cd00367">
    <property type="entry name" value="PTS-HPr_like"/>
    <property type="match status" value="1"/>
</dbReference>
<keyword evidence="5" id="KW-0598">Phosphotransferase system</keyword>
<name>A0A1I3FJK9_9FIRM</name>
<comment type="subcellular location">
    <subcellularLocation>
        <location evidence="2">Cytoplasm</location>
    </subcellularLocation>
</comment>
<dbReference type="Proteomes" id="UP000199287">
    <property type="component" value="Unassembled WGS sequence"/>
</dbReference>
<keyword evidence="8" id="KW-1185">Reference proteome</keyword>
<accession>A0A1I3FJK9</accession>
<evidence type="ECO:0000313" key="8">
    <source>
        <dbReference type="Proteomes" id="UP000199287"/>
    </source>
</evidence>
<proteinExistence type="predicted"/>
<dbReference type="NCBIfam" id="TIGR01003">
    <property type="entry name" value="PTS_HPr_family"/>
    <property type="match status" value="1"/>
</dbReference>
<evidence type="ECO:0000256" key="3">
    <source>
        <dbReference type="ARBA" id="ARBA00020422"/>
    </source>
</evidence>
<evidence type="ECO:0000256" key="1">
    <source>
        <dbReference type="ARBA" id="ARBA00003681"/>
    </source>
</evidence>
<dbReference type="OrthoDB" id="9809047at2"/>
<sequence length="88" mass="9998">MLEKNILIKNETGIHARPAAILVKHAMRFESDINIYRSGNVYDAKSIMNVMSMGVRQGEEIHLVVKGPDEIQAFEKIVELIENNFKEA</sequence>
<dbReference type="InterPro" id="IPR050399">
    <property type="entry name" value="HPr"/>
</dbReference>
<dbReference type="InterPro" id="IPR001020">
    <property type="entry name" value="PTS_HPr_His_P_site"/>
</dbReference>
<dbReference type="PRINTS" id="PR00107">
    <property type="entry name" value="PHOSPHOCPHPR"/>
</dbReference>
<dbReference type="GO" id="GO:0005737">
    <property type="term" value="C:cytoplasm"/>
    <property type="evidence" value="ECO:0007669"/>
    <property type="project" value="UniProtKB-SubCell"/>
</dbReference>